<keyword evidence="2" id="KW-1185">Reference proteome</keyword>
<protein>
    <submittedName>
        <fullName evidence="1">LPS-assembly protein</fullName>
    </submittedName>
</protein>
<comment type="caution">
    <text evidence="1">The sequence shown here is derived from an EMBL/GenBank/DDBJ whole genome shotgun (WGS) entry which is preliminary data.</text>
</comment>
<dbReference type="PANTHER" id="PTHR30189">
    <property type="entry name" value="LPS-ASSEMBLY PROTEIN"/>
    <property type="match status" value="1"/>
</dbReference>
<evidence type="ECO:0000313" key="2">
    <source>
        <dbReference type="Proteomes" id="UP000217944"/>
    </source>
</evidence>
<dbReference type="OrthoDB" id="9760225at2"/>
<proteinExistence type="predicted"/>
<name>A0A292YAZ2_9BACT</name>
<dbReference type="EMBL" id="BDME01000006">
    <property type="protein sequence ID" value="GAX88132.1"/>
    <property type="molecule type" value="Genomic_DNA"/>
</dbReference>
<dbReference type="GO" id="GO:1990351">
    <property type="term" value="C:transporter complex"/>
    <property type="evidence" value="ECO:0007669"/>
    <property type="project" value="TreeGrafter"/>
</dbReference>
<dbReference type="InterPro" id="IPR050218">
    <property type="entry name" value="LptD"/>
</dbReference>
<evidence type="ECO:0000313" key="1">
    <source>
        <dbReference type="EMBL" id="GAX88132.1"/>
    </source>
</evidence>
<sequence length="663" mass="79361">MLLRVISLLLIPFFLFALKIYSKKTIQQNGKYILDKPLIIYNNNSFIEAKKGIIENNHIIKLYGNVTVFYNSQDILLADSLIAYSKEKIFLKNIFFYDKNIDGWVRSIKAISKKNILYFNSPYFSTCCSTNPDWFIKSSSGNYNRSTKLLKLKNIVLVIHNIPVFYFPYWQVSFDKTRRSGLLRPYIGYSNKEGVLYSQPVYFVTSINTDLEIIPTIRNKRGKGIYSIFRFVDSPYSEGKIKFGIFGDKNYYYEKYDLAHRKHYGYSIYYLRNKLFNNDKLYLNLKYANDVDYFYLDAYNYKFDSSYLTDKIITSNLNYINIKNKNYYGIYFKYFIDTSLLNNDTTWQILPQLNYHRFLEKRGILLDSLDLNIYNYYRKKGSNFILQDINLPIGLYNSFFNDYLKFKLTETLYEGYGKYYQENNLGISKYLYLTTQFKFFTSLAKNFNYFIHVINPSISINIKNYSNKKIYSDLIDVPEMKNYILFNLFQIINFENLYINHTLNQIYYLDEKRLGELENLIDIKYLDYYINENNKYSMKDRKVIYNNIKFGYNNNIFDYFISNIYQRQVSKTVTVGSGYKPNLYKRYFFEYSYDLNNKYSKYWLIGVSMNKKCYKYTISFKQNRIPILESTGTNYRKDNIINLSVEFYPVGGIDQSFIFKGKE</sequence>
<dbReference type="GO" id="GO:0009279">
    <property type="term" value="C:cell outer membrane"/>
    <property type="evidence" value="ECO:0007669"/>
    <property type="project" value="TreeGrafter"/>
</dbReference>
<dbReference type="Proteomes" id="UP000217944">
    <property type="component" value="Unassembled WGS sequence"/>
</dbReference>
<reference evidence="1 2" key="1">
    <citation type="journal article" date="2017" name="Syst. Appl. Microbiol.">
        <title>Lebetimonas natsushimae sp. nov., a novel strictly anaerobic, moderately thermophilic chemoautotroph isolated from a deep-sea hydrothermal vent polychaete nest in the Mid-Okinawa Trough.</title>
        <authorList>
            <person name="Nagata R."/>
            <person name="Takaki Y."/>
            <person name="Tame A."/>
            <person name="Nunoura T."/>
            <person name="Muto H."/>
            <person name="Mino S."/>
            <person name="Sawayama S."/>
            <person name="Takai K."/>
            <person name="Nakagawa S."/>
        </authorList>
    </citation>
    <scope>NUCLEOTIDE SEQUENCE [LARGE SCALE GENOMIC DNA]</scope>
    <source>
        <strain evidence="1 2">HS1857</strain>
    </source>
</reference>
<organism evidence="1 2">
    <name type="scientific">Lebetimonas natsushimae</name>
    <dbReference type="NCBI Taxonomy" id="1936991"/>
    <lineage>
        <taxon>Bacteria</taxon>
        <taxon>Pseudomonadati</taxon>
        <taxon>Campylobacterota</taxon>
        <taxon>Epsilonproteobacteria</taxon>
        <taxon>Nautiliales</taxon>
        <taxon>Nautiliaceae</taxon>
        <taxon>Lebetimonas</taxon>
    </lineage>
</organism>
<dbReference type="AlphaFoldDB" id="A0A292YAZ2"/>
<dbReference type="PANTHER" id="PTHR30189:SF1">
    <property type="entry name" value="LPS-ASSEMBLY PROTEIN LPTD"/>
    <property type="match status" value="1"/>
</dbReference>
<gene>
    <name evidence="1" type="ORF">LNAT_P1427</name>
</gene>
<accession>A0A292YAZ2</accession>
<dbReference type="RefSeq" id="WP_096259913.1">
    <property type="nucleotide sequence ID" value="NZ_BDME01000006.1"/>
</dbReference>